<dbReference type="AlphaFoldDB" id="A0A4Y2MUE9"/>
<sequence>MTDEKPRRWQQNHQYIKQSRGALVEKRLHASVTFSTQYRIIGAITHKKVQREEEREALYHSGGWGSEWEERRYLDCPTERVVSRCVLFWGGMERNIL</sequence>
<gene>
    <name evidence="1" type="ORF">AVEN_158842_1</name>
</gene>
<protein>
    <submittedName>
        <fullName evidence="1">Uncharacterized protein</fullName>
    </submittedName>
</protein>
<name>A0A4Y2MUE9_ARAVE</name>
<dbReference type="EMBL" id="BGPR01007983">
    <property type="protein sequence ID" value="GBN30801.1"/>
    <property type="molecule type" value="Genomic_DNA"/>
</dbReference>
<accession>A0A4Y2MUE9</accession>
<proteinExistence type="predicted"/>
<keyword evidence="2" id="KW-1185">Reference proteome</keyword>
<comment type="caution">
    <text evidence="1">The sequence shown here is derived from an EMBL/GenBank/DDBJ whole genome shotgun (WGS) entry which is preliminary data.</text>
</comment>
<evidence type="ECO:0000313" key="2">
    <source>
        <dbReference type="Proteomes" id="UP000499080"/>
    </source>
</evidence>
<organism evidence="1 2">
    <name type="scientific">Araneus ventricosus</name>
    <name type="common">Orbweaver spider</name>
    <name type="synonym">Epeira ventricosa</name>
    <dbReference type="NCBI Taxonomy" id="182803"/>
    <lineage>
        <taxon>Eukaryota</taxon>
        <taxon>Metazoa</taxon>
        <taxon>Ecdysozoa</taxon>
        <taxon>Arthropoda</taxon>
        <taxon>Chelicerata</taxon>
        <taxon>Arachnida</taxon>
        <taxon>Araneae</taxon>
        <taxon>Araneomorphae</taxon>
        <taxon>Entelegynae</taxon>
        <taxon>Araneoidea</taxon>
        <taxon>Araneidae</taxon>
        <taxon>Araneus</taxon>
    </lineage>
</organism>
<reference evidence="1 2" key="1">
    <citation type="journal article" date="2019" name="Sci. Rep.">
        <title>Orb-weaving spider Araneus ventricosus genome elucidates the spidroin gene catalogue.</title>
        <authorList>
            <person name="Kono N."/>
            <person name="Nakamura H."/>
            <person name="Ohtoshi R."/>
            <person name="Moran D.A.P."/>
            <person name="Shinohara A."/>
            <person name="Yoshida Y."/>
            <person name="Fujiwara M."/>
            <person name="Mori M."/>
            <person name="Tomita M."/>
            <person name="Arakawa K."/>
        </authorList>
    </citation>
    <scope>NUCLEOTIDE SEQUENCE [LARGE SCALE GENOMIC DNA]</scope>
</reference>
<evidence type="ECO:0000313" key="1">
    <source>
        <dbReference type="EMBL" id="GBN30801.1"/>
    </source>
</evidence>
<dbReference type="Proteomes" id="UP000499080">
    <property type="component" value="Unassembled WGS sequence"/>
</dbReference>